<evidence type="ECO:0000313" key="2">
    <source>
        <dbReference type="Proteomes" id="UP001139971"/>
    </source>
</evidence>
<sequence length="76" mass="8139">MKARSNSPGFAGVNVYLDGNLLGDVPLFFNNVSQHLALPASFPVDLGPGPHTITLEALTNNTIADTNDIFSLWIID</sequence>
<dbReference type="Proteomes" id="UP001139971">
    <property type="component" value="Unassembled WGS sequence"/>
</dbReference>
<gene>
    <name evidence="1" type="ORF">OD750_004570</name>
</gene>
<comment type="caution">
    <text evidence="1">The sequence shown here is derived from an EMBL/GenBank/DDBJ whole genome shotgun (WGS) entry which is preliminary data.</text>
</comment>
<dbReference type="AlphaFoldDB" id="A0A9X4BGP5"/>
<protein>
    <submittedName>
        <fullName evidence="1">Uncharacterized protein</fullName>
    </submittedName>
</protein>
<evidence type="ECO:0000313" key="1">
    <source>
        <dbReference type="EMBL" id="MDC8011816.1"/>
    </source>
</evidence>
<name>A0A9X4BGP5_9GAMM</name>
<dbReference type="EMBL" id="JAOVZO020000003">
    <property type="protein sequence ID" value="MDC8011816.1"/>
    <property type="molecule type" value="Genomic_DNA"/>
</dbReference>
<dbReference type="RefSeq" id="WP_263545114.1">
    <property type="nucleotide sequence ID" value="NZ_JAOVZO020000003.1"/>
</dbReference>
<keyword evidence="2" id="KW-1185">Reference proteome</keyword>
<reference evidence="1" key="1">
    <citation type="submission" date="2023-02" db="EMBL/GenBank/DDBJ databases">
        <title>Tahibacter soli sp. nov. isolated from soil.</title>
        <authorList>
            <person name="Baek J.H."/>
            <person name="Lee J.K."/>
            <person name="Choi D.G."/>
            <person name="Jeon C.O."/>
        </authorList>
    </citation>
    <scope>NUCLEOTIDE SEQUENCE</scope>
    <source>
        <strain evidence="1">BL</strain>
    </source>
</reference>
<proteinExistence type="predicted"/>
<organism evidence="1 2">
    <name type="scientific">Tahibacter soli</name>
    <dbReference type="NCBI Taxonomy" id="2983605"/>
    <lineage>
        <taxon>Bacteria</taxon>
        <taxon>Pseudomonadati</taxon>
        <taxon>Pseudomonadota</taxon>
        <taxon>Gammaproteobacteria</taxon>
        <taxon>Lysobacterales</taxon>
        <taxon>Rhodanobacteraceae</taxon>
        <taxon>Tahibacter</taxon>
    </lineage>
</organism>
<accession>A0A9X4BGP5</accession>